<comment type="caution">
    <text evidence="2">The sequence shown here is derived from an EMBL/GenBank/DDBJ whole genome shotgun (WGS) entry which is preliminary data.</text>
</comment>
<evidence type="ECO:0000313" key="3">
    <source>
        <dbReference type="Proteomes" id="UP000324965"/>
    </source>
</evidence>
<dbReference type="PROSITE" id="PS51257">
    <property type="entry name" value="PROKAR_LIPOPROTEIN"/>
    <property type="match status" value="1"/>
</dbReference>
<gene>
    <name evidence="2" type="ORF">FGF04_15430</name>
</gene>
<name>A0A5B0B168_9ACTN</name>
<sequence>MRVFKVIVPVVVLMAMTAGCSSASDEDEEGLTAQRENYCLQLGTWQKARNAARTDTSSSTEGDEIETVARDALLAVQSLRDETVGQGRTLAEATQAALNDGDTAAEQRLVRYCDDAGFETLTR</sequence>
<dbReference type="OrthoDB" id="4292379at2"/>
<dbReference type="Proteomes" id="UP000324965">
    <property type="component" value="Unassembled WGS sequence"/>
</dbReference>
<organism evidence="2 3">
    <name type="scientific">Streptomyces apricus</name>
    <dbReference type="NCBI Taxonomy" id="1828112"/>
    <lineage>
        <taxon>Bacteria</taxon>
        <taxon>Bacillati</taxon>
        <taxon>Actinomycetota</taxon>
        <taxon>Actinomycetes</taxon>
        <taxon>Kitasatosporales</taxon>
        <taxon>Streptomycetaceae</taxon>
        <taxon>Streptomyces</taxon>
    </lineage>
</organism>
<proteinExistence type="predicted"/>
<evidence type="ECO:0008006" key="4">
    <source>
        <dbReference type="Google" id="ProtNLM"/>
    </source>
</evidence>
<evidence type="ECO:0000256" key="1">
    <source>
        <dbReference type="SAM" id="SignalP"/>
    </source>
</evidence>
<feature type="chain" id="PRO_5022917093" description="Lipoprotein" evidence="1">
    <location>
        <begin position="24"/>
        <end position="123"/>
    </location>
</feature>
<dbReference type="EMBL" id="VDFC01000040">
    <property type="protein sequence ID" value="KAA0935928.1"/>
    <property type="molecule type" value="Genomic_DNA"/>
</dbReference>
<keyword evidence="3" id="KW-1185">Reference proteome</keyword>
<protein>
    <recommendedName>
        <fullName evidence="4">Lipoprotein</fullName>
    </recommendedName>
</protein>
<reference evidence="2 3" key="1">
    <citation type="submission" date="2019-05" db="EMBL/GenBank/DDBJ databases">
        <authorList>
            <person name="Hariharan J."/>
            <person name="Choudoir M.J."/>
            <person name="Diebold P."/>
            <person name="Panke-Buisse K."/>
            <person name="Buckley D.H."/>
        </authorList>
    </citation>
    <scope>NUCLEOTIDE SEQUENCE [LARGE SCALE GENOMIC DNA]</scope>
    <source>
        <strain evidence="2 3">SUN51</strain>
    </source>
</reference>
<feature type="signal peptide" evidence="1">
    <location>
        <begin position="1"/>
        <end position="23"/>
    </location>
</feature>
<accession>A0A5B0B168</accession>
<dbReference type="AlphaFoldDB" id="A0A5B0B168"/>
<keyword evidence="1" id="KW-0732">Signal</keyword>
<evidence type="ECO:0000313" key="2">
    <source>
        <dbReference type="EMBL" id="KAA0935928.1"/>
    </source>
</evidence>